<evidence type="ECO:0000256" key="3">
    <source>
        <dbReference type="ARBA" id="ARBA00022777"/>
    </source>
</evidence>
<organism evidence="7 8">
    <name type="scientific">Streptococcus parauberis</name>
    <dbReference type="NCBI Taxonomy" id="1348"/>
    <lineage>
        <taxon>Bacteria</taxon>
        <taxon>Bacillati</taxon>
        <taxon>Bacillota</taxon>
        <taxon>Bacilli</taxon>
        <taxon>Lactobacillales</taxon>
        <taxon>Streptococcaceae</taxon>
        <taxon>Streptococcus</taxon>
    </lineage>
</organism>
<dbReference type="InterPro" id="IPR007373">
    <property type="entry name" value="Thiamin_PyroPKinase_B1-bd"/>
</dbReference>
<keyword evidence="2" id="KW-0547">Nucleotide-binding</keyword>
<dbReference type="GO" id="GO:0009229">
    <property type="term" value="P:thiamine diphosphate biosynthetic process"/>
    <property type="evidence" value="ECO:0007669"/>
    <property type="project" value="InterPro"/>
</dbReference>
<keyword evidence="1 7" id="KW-0808">Transferase</keyword>
<dbReference type="Proteomes" id="UP001180515">
    <property type="component" value="Unassembled WGS sequence"/>
</dbReference>
<dbReference type="Pfam" id="PF04265">
    <property type="entry name" value="TPK_B1_binding"/>
    <property type="match status" value="1"/>
</dbReference>
<keyword evidence="3" id="KW-0418">Kinase</keyword>
<dbReference type="InterPro" id="IPR053149">
    <property type="entry name" value="TPK"/>
</dbReference>
<dbReference type="EMBL" id="JARQAG010000013">
    <property type="protein sequence ID" value="MDT2732241.1"/>
    <property type="molecule type" value="Genomic_DNA"/>
</dbReference>
<sequence>MTKIALFAGGELSYYQTDFDYYVGIDRGNLFLLEHALPIEMAIGDFDSVSLQEFTNIKEKAKKTIVSPAEKNDTDTELALKSVFALYPKAQITIFGAFGGRLDHLMSNLFLPSDPELAPFMEQIELKDGQNVISFKPAGSHLVEENPDMRYVSFMTDGDQDLTITGAKYDLNEGNFFKKKIYSSNEFIGQSIKVTVTSGYVIIIQSKDRR</sequence>
<dbReference type="GO" id="GO:0030975">
    <property type="term" value="F:thiamine binding"/>
    <property type="evidence" value="ECO:0007669"/>
    <property type="project" value="InterPro"/>
</dbReference>
<dbReference type="InterPro" id="IPR006282">
    <property type="entry name" value="Thi_PPkinase"/>
</dbReference>
<dbReference type="AlphaFoldDB" id="A0A0E2UAH0"/>
<dbReference type="Pfam" id="PF04263">
    <property type="entry name" value="TPK_catalytic"/>
    <property type="match status" value="1"/>
</dbReference>
<dbReference type="InterPro" id="IPR007371">
    <property type="entry name" value="TPK_catalytic"/>
</dbReference>
<dbReference type="Gene3D" id="3.40.50.10240">
    <property type="entry name" value="Thiamin pyrophosphokinase, catalytic domain"/>
    <property type="match status" value="1"/>
</dbReference>
<evidence type="ECO:0000313" key="8">
    <source>
        <dbReference type="Proteomes" id="UP001180515"/>
    </source>
</evidence>
<comment type="caution">
    <text evidence="7">The sequence shown here is derived from an EMBL/GenBank/DDBJ whole genome shotgun (WGS) entry which is preliminary data.</text>
</comment>
<dbReference type="EC" id="2.7.6.2" evidence="5"/>
<dbReference type="PANTHER" id="PTHR41299">
    <property type="entry name" value="THIAMINE PYROPHOSPHOKINASE"/>
    <property type="match status" value="1"/>
</dbReference>
<dbReference type="OrthoDB" id="9804377at2"/>
<keyword evidence="4" id="KW-0067">ATP-binding</keyword>
<name>A0A0E2UAH0_9STRE</name>
<evidence type="ECO:0000259" key="6">
    <source>
        <dbReference type="SMART" id="SM00983"/>
    </source>
</evidence>
<dbReference type="GO" id="GO:0004788">
    <property type="term" value="F:thiamine diphosphokinase activity"/>
    <property type="evidence" value="ECO:0007669"/>
    <property type="project" value="UniProtKB-UniRule"/>
</dbReference>
<dbReference type="InterPro" id="IPR036759">
    <property type="entry name" value="TPK_catalytic_sf"/>
</dbReference>
<dbReference type="GO" id="GO:0006772">
    <property type="term" value="P:thiamine metabolic process"/>
    <property type="evidence" value="ECO:0007669"/>
    <property type="project" value="UniProtKB-UniRule"/>
</dbReference>
<dbReference type="RefSeq" id="WP_003107727.1">
    <property type="nucleotide sequence ID" value="NZ_BAWT01000003.1"/>
</dbReference>
<dbReference type="GO" id="GO:0005524">
    <property type="term" value="F:ATP binding"/>
    <property type="evidence" value="ECO:0007669"/>
    <property type="project" value="UniProtKB-KW"/>
</dbReference>
<reference evidence="7" key="1">
    <citation type="submission" date="2023-03" db="EMBL/GenBank/DDBJ databases">
        <authorList>
            <person name="Shen W."/>
            <person name="Cai J."/>
        </authorList>
    </citation>
    <scope>NUCLEOTIDE SEQUENCE</scope>
    <source>
        <strain evidence="7">P82-2</strain>
    </source>
</reference>
<evidence type="ECO:0000313" key="7">
    <source>
        <dbReference type="EMBL" id="MDT2732241.1"/>
    </source>
</evidence>
<evidence type="ECO:0000256" key="5">
    <source>
        <dbReference type="NCBIfam" id="TIGR01378"/>
    </source>
</evidence>
<dbReference type="CDD" id="cd07995">
    <property type="entry name" value="TPK"/>
    <property type="match status" value="1"/>
</dbReference>
<accession>A0A0E2UAH0</accession>
<proteinExistence type="predicted"/>
<evidence type="ECO:0000256" key="4">
    <source>
        <dbReference type="ARBA" id="ARBA00022840"/>
    </source>
</evidence>
<protein>
    <recommendedName>
        <fullName evidence="5">Thiamine diphosphokinase</fullName>
        <ecNumber evidence="5">2.7.6.2</ecNumber>
    </recommendedName>
</protein>
<dbReference type="NCBIfam" id="TIGR01378">
    <property type="entry name" value="thi_PPkinase"/>
    <property type="match status" value="1"/>
</dbReference>
<gene>
    <name evidence="7" type="ORF">P7G31_08380</name>
</gene>
<evidence type="ECO:0000256" key="2">
    <source>
        <dbReference type="ARBA" id="ARBA00022741"/>
    </source>
</evidence>
<dbReference type="SUPFAM" id="SSF63999">
    <property type="entry name" value="Thiamin pyrophosphokinase, catalytic domain"/>
    <property type="match status" value="1"/>
</dbReference>
<dbReference type="PANTHER" id="PTHR41299:SF1">
    <property type="entry name" value="THIAMINE PYROPHOSPHOKINASE"/>
    <property type="match status" value="1"/>
</dbReference>
<evidence type="ECO:0000256" key="1">
    <source>
        <dbReference type="ARBA" id="ARBA00022679"/>
    </source>
</evidence>
<dbReference type="GO" id="GO:0016301">
    <property type="term" value="F:kinase activity"/>
    <property type="evidence" value="ECO:0007669"/>
    <property type="project" value="UniProtKB-KW"/>
</dbReference>
<feature type="domain" description="Thiamin pyrophosphokinase thiamin-binding" evidence="6">
    <location>
        <begin position="139"/>
        <end position="202"/>
    </location>
</feature>
<dbReference type="SMART" id="SM00983">
    <property type="entry name" value="TPK_B1_binding"/>
    <property type="match status" value="1"/>
</dbReference>